<dbReference type="Proteomes" id="UP000192277">
    <property type="component" value="Unassembled WGS sequence"/>
</dbReference>
<dbReference type="Gene3D" id="2.40.128.110">
    <property type="entry name" value="Lipid/polyisoprenoid-binding, YceI-like"/>
    <property type="match status" value="1"/>
</dbReference>
<name>A0ABX3NLF8_9BACT</name>
<gene>
    <name evidence="3" type="ORF">A4D02_16935</name>
</gene>
<dbReference type="Pfam" id="PF04264">
    <property type="entry name" value="YceI"/>
    <property type="match status" value="1"/>
</dbReference>
<reference evidence="3 4" key="1">
    <citation type="submission" date="2016-04" db="EMBL/GenBank/DDBJ databases">
        <authorList>
            <person name="Chen L."/>
            <person name="Zhuang W."/>
            <person name="Wang G."/>
        </authorList>
    </citation>
    <scope>NUCLEOTIDE SEQUENCE [LARGE SCALE GENOMIC DNA]</scope>
    <source>
        <strain evidence="4">GR20</strain>
    </source>
</reference>
<keyword evidence="1" id="KW-0732">Signal</keyword>
<dbReference type="InterPro" id="IPR036761">
    <property type="entry name" value="TTHA0802/YceI-like_sf"/>
</dbReference>
<keyword evidence="4" id="KW-1185">Reference proteome</keyword>
<sequence>MKNRSSMAIIAALLFSFQLKAQNKFITRTGSITFFSSSGAENIDAVNNEAFSLVDFTRGEVAFQVLITGFKFKKALMEEHFNENYMESTKFPKAVFQGTIADLSKLNLKNNGTVTVNVTGNLTMHGVTKQVTIPATINVQGSKLSASSKFDVQLHDYNIKVPSLVSKQVAESVAVTVNCAYEPYTK</sequence>
<feature type="domain" description="Lipid/polyisoprenoid-binding YceI-like" evidence="2">
    <location>
        <begin position="53"/>
        <end position="178"/>
    </location>
</feature>
<dbReference type="PANTHER" id="PTHR34406:SF1">
    <property type="entry name" value="PROTEIN YCEI"/>
    <property type="match status" value="1"/>
</dbReference>
<organism evidence="3 4">
    <name type="scientific">Niastella koreensis</name>
    <dbReference type="NCBI Taxonomy" id="354356"/>
    <lineage>
        <taxon>Bacteria</taxon>
        <taxon>Pseudomonadati</taxon>
        <taxon>Bacteroidota</taxon>
        <taxon>Chitinophagia</taxon>
        <taxon>Chitinophagales</taxon>
        <taxon>Chitinophagaceae</taxon>
        <taxon>Niastella</taxon>
    </lineage>
</organism>
<dbReference type="PANTHER" id="PTHR34406">
    <property type="entry name" value="PROTEIN YCEI"/>
    <property type="match status" value="1"/>
</dbReference>
<protein>
    <submittedName>
        <fullName evidence="3">Polyisoprenoid-binding protein</fullName>
    </submittedName>
</protein>
<feature type="chain" id="PRO_5046285853" evidence="1">
    <location>
        <begin position="22"/>
        <end position="186"/>
    </location>
</feature>
<dbReference type="EMBL" id="LWBO01000084">
    <property type="protein sequence ID" value="OQP39024.1"/>
    <property type="molecule type" value="Genomic_DNA"/>
</dbReference>
<evidence type="ECO:0000313" key="4">
    <source>
        <dbReference type="Proteomes" id="UP000192277"/>
    </source>
</evidence>
<proteinExistence type="predicted"/>
<dbReference type="RefSeq" id="WP_014217220.1">
    <property type="nucleotide sequence ID" value="NZ_LWBO01000084.1"/>
</dbReference>
<evidence type="ECO:0000259" key="2">
    <source>
        <dbReference type="Pfam" id="PF04264"/>
    </source>
</evidence>
<comment type="caution">
    <text evidence="3">The sequence shown here is derived from an EMBL/GenBank/DDBJ whole genome shotgun (WGS) entry which is preliminary data.</text>
</comment>
<feature type="signal peptide" evidence="1">
    <location>
        <begin position="1"/>
        <end position="21"/>
    </location>
</feature>
<dbReference type="InterPro" id="IPR007372">
    <property type="entry name" value="Lipid/polyisoprenoid-bd_YceI"/>
</dbReference>
<evidence type="ECO:0000256" key="1">
    <source>
        <dbReference type="SAM" id="SignalP"/>
    </source>
</evidence>
<evidence type="ECO:0000313" key="3">
    <source>
        <dbReference type="EMBL" id="OQP39024.1"/>
    </source>
</evidence>
<dbReference type="SUPFAM" id="SSF101874">
    <property type="entry name" value="YceI-like"/>
    <property type="match status" value="1"/>
</dbReference>
<accession>A0ABX3NLF8</accession>